<evidence type="ECO:0000256" key="1">
    <source>
        <dbReference type="ARBA" id="ARBA00010790"/>
    </source>
</evidence>
<dbReference type="Pfam" id="PF05199">
    <property type="entry name" value="GMC_oxred_C"/>
    <property type="match status" value="1"/>
</dbReference>
<dbReference type="PROSITE" id="PS00624">
    <property type="entry name" value="GMC_OXRED_2"/>
    <property type="match status" value="1"/>
</dbReference>
<accession>A0A0G2HWL1</accession>
<dbReference type="PANTHER" id="PTHR11552">
    <property type="entry name" value="GLUCOSE-METHANOL-CHOLINE GMC OXIDOREDUCTASE"/>
    <property type="match status" value="1"/>
</dbReference>
<dbReference type="InterPro" id="IPR012132">
    <property type="entry name" value="GMC_OxRdtase"/>
</dbReference>
<dbReference type="PANTHER" id="PTHR11552:SF138">
    <property type="entry name" value="DEHYDROGENASE PKFF-RELATED"/>
    <property type="match status" value="1"/>
</dbReference>
<dbReference type="SUPFAM" id="SSF54373">
    <property type="entry name" value="FAD-linked reductases, C-terminal domain"/>
    <property type="match status" value="1"/>
</dbReference>
<dbReference type="Proteomes" id="UP000034680">
    <property type="component" value="Unassembled WGS sequence"/>
</dbReference>
<gene>
    <name evidence="4" type="ORF">UCDDA912_g07679</name>
</gene>
<name>A0A0G2HWL1_9PEZI</name>
<dbReference type="InterPro" id="IPR000172">
    <property type="entry name" value="GMC_OxRdtase_N"/>
</dbReference>
<keyword evidence="5" id="KW-1185">Reference proteome</keyword>
<evidence type="ECO:0000259" key="3">
    <source>
        <dbReference type="PROSITE" id="PS00624"/>
    </source>
</evidence>
<proteinExistence type="inferred from homology"/>
<dbReference type="STRING" id="1214573.A0A0G2HWL1"/>
<reference evidence="4 5" key="2">
    <citation type="submission" date="2015-05" db="EMBL/GenBank/DDBJ databases">
        <authorList>
            <person name="Morales-Cruz A."/>
            <person name="Amrine K.C."/>
            <person name="Cantu D."/>
        </authorList>
    </citation>
    <scope>NUCLEOTIDE SEQUENCE [LARGE SCALE GENOMIC DNA]</scope>
    <source>
        <strain evidence="4">DA912</strain>
    </source>
</reference>
<feature type="domain" description="Glucose-methanol-choline oxidoreductase N-terminal" evidence="3">
    <location>
        <begin position="64"/>
        <end position="78"/>
    </location>
</feature>
<dbReference type="InterPro" id="IPR036188">
    <property type="entry name" value="FAD/NAD-bd_sf"/>
</dbReference>
<comment type="caution">
    <text evidence="4">The sequence shown here is derived from an EMBL/GenBank/DDBJ whole genome shotgun (WGS) entry which is preliminary data.</text>
</comment>
<evidence type="ECO:0000313" key="4">
    <source>
        <dbReference type="EMBL" id="KKY32360.1"/>
    </source>
</evidence>
<dbReference type="GO" id="GO:0016614">
    <property type="term" value="F:oxidoreductase activity, acting on CH-OH group of donors"/>
    <property type="evidence" value="ECO:0007669"/>
    <property type="project" value="InterPro"/>
</dbReference>
<dbReference type="AlphaFoldDB" id="A0A0G2HWL1"/>
<dbReference type="SUPFAM" id="SSF51905">
    <property type="entry name" value="FAD/NAD(P)-binding domain"/>
    <property type="match status" value="1"/>
</dbReference>
<comment type="similarity">
    <text evidence="1">Belongs to the GMC oxidoreductase family.</text>
</comment>
<dbReference type="EMBL" id="LCUC01000324">
    <property type="protein sequence ID" value="KKY32360.1"/>
    <property type="molecule type" value="Genomic_DNA"/>
</dbReference>
<sequence>MRRETSESSFLQSTLGNPNYYVYINTLVKKIIFNDQKEAVGVDVDTAGSQYTISARKEVILAAGAFGSPQLLQVSGVGPAELLNGLDIPVLSDLKGVGKNMQDHILFGISHAIHGPSASSLSDPVYFAEQLRLFNEEARGVLSSPGVDVIGWERLPSSSLKSMSNASVGVLETEYSADWPDVEYLPGPSFLGDQNVTVAPNDGQNYASLAPILIKPRSRGTVTITSADAAVHPDIDPAFLTDQVDIEVAVAAFKRARDFWNTDAMKSFSEAPEAYPGDEVQTDEDIATIIRKSYNTVWHASCTCAMGKPDDENAVVDTQGRVYGVKNLRVVDASAFPFLPPGHPIATICESLPSFSPH</sequence>
<keyword evidence="2" id="KW-0325">Glycoprotein</keyword>
<protein>
    <submittedName>
        <fullName evidence="4">Putative glucose-methanol-choline oxidoreductase</fullName>
    </submittedName>
</protein>
<reference evidence="4 5" key="1">
    <citation type="submission" date="2015-05" db="EMBL/GenBank/DDBJ databases">
        <title>Distinctive expansion of gene families associated with plant cell wall degradation and secondary metabolism in the genomes of grapevine trunk pathogens.</title>
        <authorList>
            <person name="Lawrence D.P."/>
            <person name="Travadon R."/>
            <person name="Rolshausen P.E."/>
            <person name="Baumgartner K."/>
        </authorList>
    </citation>
    <scope>NUCLEOTIDE SEQUENCE [LARGE SCALE GENOMIC DNA]</scope>
    <source>
        <strain evidence="4">DA912</strain>
    </source>
</reference>
<dbReference type="Gene3D" id="3.50.50.60">
    <property type="entry name" value="FAD/NAD(P)-binding domain"/>
    <property type="match status" value="1"/>
</dbReference>
<dbReference type="Pfam" id="PF00732">
    <property type="entry name" value="GMC_oxred_N"/>
    <property type="match status" value="1"/>
</dbReference>
<dbReference type="GO" id="GO:0050660">
    <property type="term" value="F:flavin adenine dinucleotide binding"/>
    <property type="evidence" value="ECO:0007669"/>
    <property type="project" value="InterPro"/>
</dbReference>
<dbReference type="Gene3D" id="3.30.560.10">
    <property type="entry name" value="Glucose Oxidase, domain 3"/>
    <property type="match status" value="1"/>
</dbReference>
<evidence type="ECO:0000256" key="2">
    <source>
        <dbReference type="ARBA" id="ARBA00023180"/>
    </source>
</evidence>
<organism evidence="4 5">
    <name type="scientific">Diaporthe ampelina</name>
    <dbReference type="NCBI Taxonomy" id="1214573"/>
    <lineage>
        <taxon>Eukaryota</taxon>
        <taxon>Fungi</taxon>
        <taxon>Dikarya</taxon>
        <taxon>Ascomycota</taxon>
        <taxon>Pezizomycotina</taxon>
        <taxon>Sordariomycetes</taxon>
        <taxon>Sordariomycetidae</taxon>
        <taxon>Diaporthales</taxon>
        <taxon>Diaporthaceae</taxon>
        <taxon>Diaporthe</taxon>
    </lineage>
</organism>
<evidence type="ECO:0000313" key="5">
    <source>
        <dbReference type="Proteomes" id="UP000034680"/>
    </source>
</evidence>
<dbReference type="GO" id="GO:0044550">
    <property type="term" value="P:secondary metabolite biosynthetic process"/>
    <property type="evidence" value="ECO:0007669"/>
    <property type="project" value="TreeGrafter"/>
</dbReference>
<dbReference type="OrthoDB" id="269227at2759"/>
<dbReference type="InterPro" id="IPR007867">
    <property type="entry name" value="GMC_OxRtase_C"/>
</dbReference>